<protein>
    <recommendedName>
        <fullName evidence="3">DUF4440 domain-containing protein</fullName>
    </recommendedName>
</protein>
<dbReference type="InterPro" id="IPR032710">
    <property type="entry name" value="NTF2-like_dom_sf"/>
</dbReference>
<dbReference type="Proteomes" id="UP000295680">
    <property type="component" value="Unassembled WGS sequence"/>
</dbReference>
<keyword evidence="2" id="KW-1185">Reference proteome</keyword>
<dbReference type="AlphaFoldDB" id="A0A4R2J3C4"/>
<evidence type="ECO:0000313" key="2">
    <source>
        <dbReference type="Proteomes" id="UP000295680"/>
    </source>
</evidence>
<sequence>MSDVPETDRIGQVLSEMYQSLSGPAGERDWAKLRELLHPQCRHIRVTLDSDGHPTVKVMPTPEYIEDVAPFLAAEDFYELQTALRVDIFGDIAHAWSAYDAHHEPEYDRPARNGVNSVQLLRDGSGSWRIICIFWQNEYHD</sequence>
<accession>A0A4R2J3C4</accession>
<dbReference type="OrthoDB" id="8754772at2"/>
<organism evidence="1 2">
    <name type="scientific">Actinocrispum wychmicini</name>
    <dbReference type="NCBI Taxonomy" id="1213861"/>
    <lineage>
        <taxon>Bacteria</taxon>
        <taxon>Bacillati</taxon>
        <taxon>Actinomycetota</taxon>
        <taxon>Actinomycetes</taxon>
        <taxon>Pseudonocardiales</taxon>
        <taxon>Pseudonocardiaceae</taxon>
        <taxon>Actinocrispum</taxon>
    </lineage>
</organism>
<evidence type="ECO:0008006" key="3">
    <source>
        <dbReference type="Google" id="ProtNLM"/>
    </source>
</evidence>
<proteinExistence type="predicted"/>
<dbReference type="EMBL" id="SLWS01000011">
    <property type="protein sequence ID" value="TCO52933.1"/>
    <property type="molecule type" value="Genomic_DNA"/>
</dbReference>
<dbReference type="SUPFAM" id="SSF54427">
    <property type="entry name" value="NTF2-like"/>
    <property type="match status" value="1"/>
</dbReference>
<dbReference type="Gene3D" id="3.10.450.50">
    <property type="match status" value="1"/>
</dbReference>
<gene>
    <name evidence="1" type="ORF">EV192_111127</name>
</gene>
<comment type="caution">
    <text evidence="1">The sequence shown here is derived from an EMBL/GenBank/DDBJ whole genome shotgun (WGS) entry which is preliminary data.</text>
</comment>
<dbReference type="RefSeq" id="WP_132123900.1">
    <property type="nucleotide sequence ID" value="NZ_SLWS01000011.1"/>
</dbReference>
<name>A0A4R2J3C4_9PSEU</name>
<evidence type="ECO:0000313" key="1">
    <source>
        <dbReference type="EMBL" id="TCO52933.1"/>
    </source>
</evidence>
<reference evidence="1 2" key="1">
    <citation type="submission" date="2019-03" db="EMBL/GenBank/DDBJ databases">
        <title>Genomic Encyclopedia of Type Strains, Phase IV (KMG-IV): sequencing the most valuable type-strain genomes for metagenomic binning, comparative biology and taxonomic classification.</title>
        <authorList>
            <person name="Goeker M."/>
        </authorList>
    </citation>
    <scope>NUCLEOTIDE SEQUENCE [LARGE SCALE GENOMIC DNA]</scope>
    <source>
        <strain evidence="1 2">DSM 45934</strain>
    </source>
</reference>